<gene>
    <name evidence="2" type="ORF">AE0388_0471</name>
</gene>
<evidence type="ECO:0000313" key="3">
    <source>
        <dbReference type="Proteomes" id="UP000031488"/>
    </source>
</evidence>
<name>A0A0B9AXD4_BRELN</name>
<dbReference type="EMBL" id="JTJZ01000012">
    <property type="protein sequence ID" value="KHS54010.1"/>
    <property type="molecule type" value="Genomic_DNA"/>
</dbReference>
<dbReference type="Pfam" id="PF22513">
    <property type="entry name" value="FitA-like_RHH"/>
    <property type="match status" value="1"/>
</dbReference>
<feature type="domain" description="Antitoxin FitA-like ribbon-helix-helix" evidence="1">
    <location>
        <begin position="3"/>
        <end position="37"/>
    </location>
</feature>
<evidence type="ECO:0000259" key="1">
    <source>
        <dbReference type="Pfam" id="PF22513"/>
    </source>
</evidence>
<accession>A0A0B9AXD4</accession>
<reference evidence="2 3" key="1">
    <citation type="submission" date="2014-11" db="EMBL/GenBank/DDBJ databases">
        <title>Draft Genome Sequence of Brevibacterium linens AE038-8.</title>
        <authorList>
            <person name="Maizel D."/>
            <person name="Utturkar S.M."/>
            <person name="Brown S.D."/>
            <person name="Ferrero M."/>
            <person name="Rosen B.P."/>
        </authorList>
    </citation>
    <scope>NUCLEOTIDE SEQUENCE [LARGE SCALE GENOMIC DNA]</scope>
    <source>
        <strain evidence="2 3">AE038-8</strain>
    </source>
</reference>
<organism evidence="2 3">
    <name type="scientific">Brevibacterium linens</name>
    <dbReference type="NCBI Taxonomy" id="1703"/>
    <lineage>
        <taxon>Bacteria</taxon>
        <taxon>Bacillati</taxon>
        <taxon>Actinomycetota</taxon>
        <taxon>Actinomycetes</taxon>
        <taxon>Micrococcales</taxon>
        <taxon>Brevibacteriaceae</taxon>
        <taxon>Brevibacterium</taxon>
    </lineage>
</organism>
<dbReference type="STRING" id="1703.BLSMQ_2456"/>
<dbReference type="OrthoDB" id="2389872at2"/>
<dbReference type="Gene3D" id="1.10.1220.10">
    <property type="entry name" value="Met repressor-like"/>
    <property type="match status" value="1"/>
</dbReference>
<comment type="caution">
    <text evidence="2">The sequence shown here is derived from an EMBL/GenBank/DDBJ whole genome shotgun (WGS) entry which is preliminary data.</text>
</comment>
<dbReference type="InterPro" id="IPR010985">
    <property type="entry name" value="Ribbon_hlx_hlx"/>
</dbReference>
<keyword evidence="3" id="KW-1185">Reference proteome</keyword>
<dbReference type="AlphaFoldDB" id="A0A0B9AXD4"/>
<dbReference type="RefSeq" id="WP_039206728.1">
    <property type="nucleotide sequence ID" value="NZ_JTJZ01000012.1"/>
</dbReference>
<dbReference type="GO" id="GO:0006355">
    <property type="term" value="P:regulation of DNA-templated transcription"/>
    <property type="evidence" value="ECO:0007669"/>
    <property type="project" value="InterPro"/>
</dbReference>
<dbReference type="InterPro" id="IPR053853">
    <property type="entry name" value="FitA-like_RHH"/>
</dbReference>
<proteinExistence type="predicted"/>
<dbReference type="Proteomes" id="UP000031488">
    <property type="component" value="Unassembled WGS sequence"/>
</dbReference>
<dbReference type="InterPro" id="IPR013321">
    <property type="entry name" value="Arc_rbn_hlx_hlx"/>
</dbReference>
<sequence length="75" mass="8168">MEQILIRNLPEGTKAILRRRAAAHNSSIEAEAREALAVGIAAEEPTLVDLISMSTDAQVEFEPKRLGLKARSAEL</sequence>
<dbReference type="SUPFAM" id="SSF47598">
    <property type="entry name" value="Ribbon-helix-helix"/>
    <property type="match status" value="1"/>
</dbReference>
<protein>
    <recommendedName>
        <fullName evidence="1">Antitoxin FitA-like ribbon-helix-helix domain-containing protein</fullName>
    </recommendedName>
</protein>
<evidence type="ECO:0000313" key="2">
    <source>
        <dbReference type="EMBL" id="KHS54010.1"/>
    </source>
</evidence>